<gene>
    <name evidence="2" type="ORF">SAMN04487820_112137</name>
</gene>
<dbReference type="Proteomes" id="UP000199213">
    <property type="component" value="Unassembled WGS sequence"/>
</dbReference>
<proteinExistence type="predicted"/>
<keyword evidence="1" id="KW-0732">Signal</keyword>
<feature type="chain" id="PRO_5039389137" evidence="1">
    <location>
        <begin position="25"/>
        <end position="163"/>
    </location>
</feature>
<organism evidence="2 3">
    <name type="scientific">Actinopolyspora mzabensis</name>
    <dbReference type="NCBI Taxonomy" id="995066"/>
    <lineage>
        <taxon>Bacteria</taxon>
        <taxon>Bacillati</taxon>
        <taxon>Actinomycetota</taxon>
        <taxon>Actinomycetes</taxon>
        <taxon>Actinopolysporales</taxon>
        <taxon>Actinopolysporaceae</taxon>
        <taxon>Actinopolyspora</taxon>
    </lineage>
</organism>
<reference evidence="3" key="1">
    <citation type="submission" date="2016-10" db="EMBL/GenBank/DDBJ databases">
        <authorList>
            <person name="Varghese N."/>
            <person name="Submissions S."/>
        </authorList>
    </citation>
    <scope>NUCLEOTIDE SEQUENCE [LARGE SCALE GENOMIC DNA]</scope>
    <source>
        <strain evidence="3">DSM 45460</strain>
    </source>
</reference>
<dbReference type="EMBL" id="FNFM01000012">
    <property type="protein sequence ID" value="SDK77118.1"/>
    <property type="molecule type" value="Genomic_DNA"/>
</dbReference>
<keyword evidence="3" id="KW-1185">Reference proteome</keyword>
<dbReference type="AlphaFoldDB" id="A0A1G9EM03"/>
<feature type="signal peptide" evidence="1">
    <location>
        <begin position="1"/>
        <end position="24"/>
    </location>
</feature>
<sequence length="163" mass="17531">MSKRLSILIATVAALVLSVGTVSASATPAPQRDLAVPERPVTAASVEATPGFDSMTTKVHKAAPGVWCIDMGYKGEYSGTGCFRNHGDHVTAYDGYADGKHIRTDWHTDYGRDGACTDGGDAGGDDCNYDMRENGYLKFQVELRNGSKLVHETGWYGYHPIGQ</sequence>
<evidence type="ECO:0000313" key="2">
    <source>
        <dbReference type="EMBL" id="SDK77118.1"/>
    </source>
</evidence>
<evidence type="ECO:0000313" key="3">
    <source>
        <dbReference type="Proteomes" id="UP000199213"/>
    </source>
</evidence>
<protein>
    <submittedName>
        <fullName evidence="2">Uncharacterized protein</fullName>
    </submittedName>
</protein>
<accession>A0A1G9EM03</accession>
<evidence type="ECO:0000256" key="1">
    <source>
        <dbReference type="SAM" id="SignalP"/>
    </source>
</evidence>
<name>A0A1G9EM03_ACTMZ</name>